<dbReference type="EMBL" id="JAMQBK010000014">
    <property type="protein sequence ID" value="MCM2369897.1"/>
    <property type="molecule type" value="Genomic_DNA"/>
</dbReference>
<reference evidence="2 3" key="1">
    <citation type="journal article" date="2022" name="Syst. Appl. Microbiol.">
        <title>Rhodopirellula aestuarii sp. nov., a novel member of the genus Rhodopirellula isolated from brackish sediments collected in the Tagus River estuary, Portugal.</title>
        <authorList>
            <person name="Vitorino I.R."/>
            <person name="Klimek D."/>
            <person name="Calusinska M."/>
            <person name="Lobo-da-Cunha A."/>
            <person name="Vasconcelos V."/>
            <person name="Lage O.M."/>
        </authorList>
    </citation>
    <scope>NUCLEOTIDE SEQUENCE [LARGE SCALE GENOMIC DNA]</scope>
    <source>
        <strain evidence="2 3">ICT_H3.1</strain>
    </source>
</reference>
<protein>
    <submittedName>
        <fullName evidence="2">Uncharacterized protein</fullName>
    </submittedName>
</protein>
<comment type="caution">
    <text evidence="2">The sequence shown here is derived from an EMBL/GenBank/DDBJ whole genome shotgun (WGS) entry which is preliminary data.</text>
</comment>
<proteinExistence type="predicted"/>
<sequence length="1114" mass="120736">MDIEKTVTFVDAITESAELSAAFKSRQEAKQGVVDVMRSELTPDKKAELREGFSFNVFEKKGNRLVEKQSSFDERGSEYAVDTFGATRKGYAMTQEDFTRAQNAMASLLEITRKALAKKDANGQPVLRSIQEVMDEVYTPLVREGVLPENFVINKYSEVQRLLNETFKSYAETLEDERRDTAMTGADASFKLHGGGGKLDRLSGLSTTVKNAIASKVSEDTQRKLGIAAQGVTTVIAIAGAKKTVGKAADGPSFKDSKLVEQQKKFLDPESFLSQDQRNEIIAGGKAESELLQGVTRQKQPDGSFTYVASNVTANNPLAGTTITMTPAQLEAWEQIHGLKPVSIDPDDARAALASATRANLLTDALNILPQATAEKLEPLKDWIIKQADTKLDSDGFFYTTEGIKLIKDGIVNVLGITEDASTATELANSLAAAHHERRARELLRSTVLDIDSALSAACANVNGKLGVAVDGQYAKQINLDTLDGVTAPDFDSTGIVGLLAGGFEPTLKGLKLAPEHQDAFSQVGSRIGDSYRRSAAVSPTLETEANEANVQGLITAVDGAVTAAIDRDFEQLVNGLDLPVFDEEEVMLALDESDEEMREFENMLVLMDSDGISMAEQRSVERLIEKIEKDRKNIALVNKVGGAISGAGGSTVGIAAWGSEKLTDVVAGQIVGPLKAAKLIMDLAIKIKEAAERKILIEKFKLNLQRSRTAVSALSSPIQGFLNNKTDQQTFRGIEIALQTVEIAATVLGSVPEPLTMAVGKVLGAVNTAAQESLKFSEQIYTEVKLASGWQTTKEAIQNPSDRAKGLQALRLNATLGMHSVAWAGMERSPPDPVARMVLESLGLNENTLAVSGSESKVRKYLETVLHEDIVFKDPDKIQPDWVPRHLELTLKDWCVVTARARREAVPVLESSGDERVIAALKLVQSDLAHLDDLEIQSKVGNADTSQLEAAVNHARVLRTQLSAYQPKSAEGGGSANTHEQMSSVADNFIKMAADHHTRLDMISITNANFPIEKERDVVSLTQELIAFASESSLTAEQRNECLTAFRSAVDEIKVLDCVSNFPSLGEAINEFDRQFTILTNRPIANEESDVSGESEVESETIPEPVTSKVDDE</sequence>
<dbReference type="Proteomes" id="UP001202961">
    <property type="component" value="Unassembled WGS sequence"/>
</dbReference>
<feature type="compositionally biased region" description="Acidic residues" evidence="1">
    <location>
        <begin position="1088"/>
        <end position="1102"/>
    </location>
</feature>
<evidence type="ECO:0000256" key="1">
    <source>
        <dbReference type="SAM" id="MobiDB-lite"/>
    </source>
</evidence>
<keyword evidence="3" id="KW-1185">Reference proteome</keyword>
<accession>A0ABT0TZA7</accession>
<gene>
    <name evidence="2" type="ORF">NB063_04595</name>
</gene>
<feature type="region of interest" description="Disordered" evidence="1">
    <location>
        <begin position="1084"/>
        <end position="1114"/>
    </location>
</feature>
<evidence type="ECO:0000313" key="2">
    <source>
        <dbReference type="EMBL" id="MCM2369897.1"/>
    </source>
</evidence>
<name>A0ABT0TZA7_9BACT</name>
<dbReference type="RefSeq" id="WP_250927568.1">
    <property type="nucleotide sequence ID" value="NZ_JAMQBK010000014.1"/>
</dbReference>
<evidence type="ECO:0000313" key="3">
    <source>
        <dbReference type="Proteomes" id="UP001202961"/>
    </source>
</evidence>
<organism evidence="2 3">
    <name type="scientific">Aporhodopirellula aestuarii</name>
    <dbReference type="NCBI Taxonomy" id="2950107"/>
    <lineage>
        <taxon>Bacteria</taxon>
        <taxon>Pseudomonadati</taxon>
        <taxon>Planctomycetota</taxon>
        <taxon>Planctomycetia</taxon>
        <taxon>Pirellulales</taxon>
        <taxon>Pirellulaceae</taxon>
        <taxon>Aporhodopirellula</taxon>
    </lineage>
</organism>